<accession>A0A812VTM1</accession>
<keyword evidence="3" id="KW-1185">Reference proteome</keyword>
<dbReference type="AlphaFoldDB" id="A0A812VTM1"/>
<keyword evidence="1" id="KW-1133">Transmembrane helix</keyword>
<gene>
    <name evidence="2" type="ORF">SPIL2461_LOCUS17408</name>
</gene>
<evidence type="ECO:0000256" key="1">
    <source>
        <dbReference type="SAM" id="Phobius"/>
    </source>
</evidence>
<protein>
    <submittedName>
        <fullName evidence="2">Uncharacterized protein</fullName>
    </submittedName>
</protein>
<proteinExistence type="predicted"/>
<evidence type="ECO:0000313" key="3">
    <source>
        <dbReference type="Proteomes" id="UP000649617"/>
    </source>
</evidence>
<comment type="caution">
    <text evidence="2">The sequence shown here is derived from an EMBL/GenBank/DDBJ whole genome shotgun (WGS) entry which is preliminary data.</text>
</comment>
<dbReference type="OrthoDB" id="423414at2759"/>
<keyword evidence="1" id="KW-0812">Transmembrane</keyword>
<sequence length="227" mass="26041">MHRTLAQLIGFKSQSCKIWSSHLLVGVSCFFFAPAAAAFWAVWWCLLQYADLKDSYNMLQMILYFLLAVTYTMVVLTSYSADYLFIRRGQRSFYGRLDIFVASGTLFLSTFDFYLRASIIETMLLVLVPCCAFVYSTQSTAFEVWIWRHFYWHLVGGAVALYGSLRLLPAKNSIISELPLHLCITETVYAIGIAIFFVIRGTCPKELLDKFWQMGAQYANWQPVSGR</sequence>
<feature type="transmembrane region" description="Helical" evidence="1">
    <location>
        <begin position="113"/>
        <end position="135"/>
    </location>
</feature>
<feature type="transmembrane region" description="Helical" evidence="1">
    <location>
        <begin position="150"/>
        <end position="168"/>
    </location>
</feature>
<dbReference type="PROSITE" id="PS51257">
    <property type="entry name" value="PROKAR_LIPOPROTEIN"/>
    <property type="match status" value="1"/>
</dbReference>
<name>A0A812VTM1_SYMPI</name>
<feature type="transmembrane region" description="Helical" evidence="1">
    <location>
        <begin position="21"/>
        <end position="42"/>
    </location>
</feature>
<dbReference type="EMBL" id="CAJNIZ010043154">
    <property type="protein sequence ID" value="CAE7651598.1"/>
    <property type="molecule type" value="Genomic_DNA"/>
</dbReference>
<feature type="transmembrane region" description="Helical" evidence="1">
    <location>
        <begin position="62"/>
        <end position="86"/>
    </location>
</feature>
<keyword evidence="1" id="KW-0472">Membrane</keyword>
<feature type="transmembrane region" description="Helical" evidence="1">
    <location>
        <begin position="180"/>
        <end position="199"/>
    </location>
</feature>
<dbReference type="Proteomes" id="UP000649617">
    <property type="component" value="Unassembled WGS sequence"/>
</dbReference>
<organism evidence="2 3">
    <name type="scientific">Symbiodinium pilosum</name>
    <name type="common">Dinoflagellate</name>
    <dbReference type="NCBI Taxonomy" id="2952"/>
    <lineage>
        <taxon>Eukaryota</taxon>
        <taxon>Sar</taxon>
        <taxon>Alveolata</taxon>
        <taxon>Dinophyceae</taxon>
        <taxon>Suessiales</taxon>
        <taxon>Symbiodiniaceae</taxon>
        <taxon>Symbiodinium</taxon>
    </lineage>
</organism>
<reference evidence="2" key="1">
    <citation type="submission" date="2021-02" db="EMBL/GenBank/DDBJ databases">
        <authorList>
            <person name="Dougan E. K."/>
            <person name="Rhodes N."/>
            <person name="Thang M."/>
            <person name="Chan C."/>
        </authorList>
    </citation>
    <scope>NUCLEOTIDE SEQUENCE</scope>
</reference>
<evidence type="ECO:0000313" key="2">
    <source>
        <dbReference type="EMBL" id="CAE7651598.1"/>
    </source>
</evidence>